<reference evidence="2 3" key="1">
    <citation type="submission" date="2018-11" db="EMBL/GenBank/DDBJ databases">
        <authorList>
            <consortium name="Pathogen Informatics"/>
        </authorList>
    </citation>
    <scope>NUCLEOTIDE SEQUENCE [LARGE SCALE GENOMIC DNA]</scope>
</reference>
<sequence length="216" mass="24402">MSSVSTWNHILDSGGYVTVCYVDYAKAFDSIPLCLLIKKLEAYGINVGEDSAKESPSDADPKISKGKNSEENKPIKNKQLPQKARMVIPKEEIDDYLYKRSFELSDGNLTFEIRKFKKMSKQAAHTFMIKLRQRAKIEKDGMLKSKGGGNEPPALVNPRELLPWCPSPQNLFPRGALSQLNQSEQNRFLAICQNMLNSGTFRFAHNLNDLKVCVLF</sequence>
<reference evidence="4" key="2">
    <citation type="submission" date="2019-09" db="UniProtKB">
        <authorList>
            <consortium name="WormBaseParasite"/>
        </authorList>
    </citation>
    <scope>IDENTIFICATION</scope>
</reference>
<feature type="compositionally biased region" description="Basic and acidic residues" evidence="1">
    <location>
        <begin position="50"/>
        <end position="74"/>
    </location>
</feature>
<organism evidence="3 4">
    <name type="scientific">Heligmosomoides polygyrus</name>
    <name type="common">Parasitic roundworm</name>
    <dbReference type="NCBI Taxonomy" id="6339"/>
    <lineage>
        <taxon>Eukaryota</taxon>
        <taxon>Metazoa</taxon>
        <taxon>Ecdysozoa</taxon>
        <taxon>Nematoda</taxon>
        <taxon>Chromadorea</taxon>
        <taxon>Rhabditida</taxon>
        <taxon>Rhabditina</taxon>
        <taxon>Rhabditomorpha</taxon>
        <taxon>Strongyloidea</taxon>
        <taxon>Heligmosomidae</taxon>
        <taxon>Heligmosomoides</taxon>
    </lineage>
</organism>
<evidence type="ECO:0000313" key="4">
    <source>
        <dbReference type="WBParaSite" id="HPBE_0000140501-mRNA-1"/>
    </source>
</evidence>
<dbReference type="OrthoDB" id="6144369at2759"/>
<gene>
    <name evidence="2" type="ORF">HPBE_LOCUS1406</name>
</gene>
<evidence type="ECO:0000256" key="1">
    <source>
        <dbReference type="SAM" id="MobiDB-lite"/>
    </source>
</evidence>
<evidence type="ECO:0000313" key="2">
    <source>
        <dbReference type="EMBL" id="VDO19788.1"/>
    </source>
</evidence>
<keyword evidence="3" id="KW-1185">Reference proteome</keyword>
<accession>A0A183F5G3</accession>
<evidence type="ECO:0000313" key="3">
    <source>
        <dbReference type="Proteomes" id="UP000050761"/>
    </source>
</evidence>
<dbReference type="Proteomes" id="UP000050761">
    <property type="component" value="Unassembled WGS sequence"/>
</dbReference>
<protein>
    <submittedName>
        <fullName evidence="4">Reverse transcriptase domain-containing protein</fullName>
    </submittedName>
</protein>
<dbReference type="EMBL" id="UZAH01001525">
    <property type="protein sequence ID" value="VDO19788.1"/>
    <property type="molecule type" value="Genomic_DNA"/>
</dbReference>
<dbReference type="WBParaSite" id="HPBE_0000140501-mRNA-1">
    <property type="protein sequence ID" value="HPBE_0000140501-mRNA-1"/>
    <property type="gene ID" value="HPBE_0000140501"/>
</dbReference>
<accession>A0A3P7WQ40</accession>
<dbReference type="AlphaFoldDB" id="A0A183F5G3"/>
<name>A0A183F5G3_HELPZ</name>
<proteinExistence type="predicted"/>
<feature type="region of interest" description="Disordered" evidence="1">
    <location>
        <begin position="50"/>
        <end position="81"/>
    </location>
</feature>